<evidence type="ECO:0000313" key="2">
    <source>
        <dbReference type="EMBL" id="MEL0658342.1"/>
    </source>
</evidence>
<feature type="domain" description="BPL/LPL catalytic" evidence="1">
    <location>
        <begin position="33"/>
        <end position="221"/>
    </location>
</feature>
<name>A0ABU9H9M6_9GAMM</name>
<dbReference type="GO" id="GO:0016874">
    <property type="term" value="F:ligase activity"/>
    <property type="evidence" value="ECO:0007669"/>
    <property type="project" value="UniProtKB-KW"/>
</dbReference>
<dbReference type="InterPro" id="IPR004143">
    <property type="entry name" value="BPL_LPL_catalytic"/>
</dbReference>
<dbReference type="EMBL" id="JBAKBA010000006">
    <property type="protein sequence ID" value="MEL0658342.1"/>
    <property type="molecule type" value="Genomic_DNA"/>
</dbReference>
<proteinExistence type="predicted"/>
<evidence type="ECO:0000313" key="3">
    <source>
        <dbReference type="Proteomes" id="UP001366060"/>
    </source>
</evidence>
<dbReference type="PANTHER" id="PTHR43679:SF2">
    <property type="entry name" value="OCTANOYL-[GCVH]:PROTEIN N-OCTANOYLTRANSFERASE"/>
    <property type="match status" value="1"/>
</dbReference>
<evidence type="ECO:0000259" key="1">
    <source>
        <dbReference type="PROSITE" id="PS51733"/>
    </source>
</evidence>
<dbReference type="SUPFAM" id="SSF55681">
    <property type="entry name" value="Class II aaRS and biotin synthetases"/>
    <property type="match status" value="1"/>
</dbReference>
<dbReference type="InterPro" id="IPR050664">
    <property type="entry name" value="Octanoyltrans_LipM/LipL"/>
</dbReference>
<organism evidence="2 3">
    <name type="scientific">Psychromonas arctica</name>
    <dbReference type="NCBI Taxonomy" id="168275"/>
    <lineage>
        <taxon>Bacteria</taxon>
        <taxon>Pseudomonadati</taxon>
        <taxon>Pseudomonadota</taxon>
        <taxon>Gammaproteobacteria</taxon>
        <taxon>Alteromonadales</taxon>
        <taxon>Psychromonadaceae</taxon>
        <taxon>Psychromonas</taxon>
    </lineage>
</organism>
<comment type="caution">
    <text evidence="2">The sequence shown here is derived from an EMBL/GenBank/DDBJ whole genome shotgun (WGS) entry which is preliminary data.</text>
</comment>
<dbReference type="Gene3D" id="3.30.930.10">
    <property type="entry name" value="Bira Bifunctional Protein, Domain 2"/>
    <property type="match status" value="1"/>
</dbReference>
<dbReference type="InterPro" id="IPR045864">
    <property type="entry name" value="aa-tRNA-synth_II/BPL/LPL"/>
</dbReference>
<dbReference type="PANTHER" id="PTHR43679">
    <property type="entry name" value="OCTANOYLTRANSFERASE LIPM-RELATED"/>
    <property type="match status" value="1"/>
</dbReference>
<reference evidence="2 3" key="1">
    <citation type="submission" date="2024-02" db="EMBL/GenBank/DDBJ databases">
        <title>Bacteria isolated from the canopy kelp, Nereocystis luetkeana.</title>
        <authorList>
            <person name="Pfister C.A."/>
            <person name="Younker I.T."/>
            <person name="Light S.H."/>
        </authorList>
    </citation>
    <scope>NUCLEOTIDE SEQUENCE [LARGE SCALE GENOMIC DNA]</scope>
    <source>
        <strain evidence="2 3">TI.2.07</strain>
    </source>
</reference>
<protein>
    <submittedName>
        <fullName evidence="2">Lipoate--protein ligase</fullName>
    </submittedName>
</protein>
<keyword evidence="2" id="KW-0436">Ligase</keyword>
<keyword evidence="3" id="KW-1185">Reference proteome</keyword>
<dbReference type="Proteomes" id="UP001366060">
    <property type="component" value="Unassembled WGS sequence"/>
</dbReference>
<sequence length="236" mass="26622">MVKNQNKLLRYTSVSVANVFEKETAIITQIQANEISKCLILWQTKTPTIVFPANKKWPESTLLKTALQKDDWRLLSRKTGGAPVPQCEGIVNLSHLYVWDDATPYSITQAYENLCQVLKDFFSLYGLNSETHATEFSYCDGDFNLNINGRKIVGTAQRIILKKGGGKIILAQACILIDAVLEEIIKPINLCYQLCDKKERIKAQVHTTLFEHINTRPSVDVLYQQLTQAFVDNGLG</sequence>
<dbReference type="PROSITE" id="PS51733">
    <property type="entry name" value="BPL_LPL_CATALYTIC"/>
    <property type="match status" value="1"/>
</dbReference>
<accession>A0ABU9H9M6</accession>
<gene>
    <name evidence="2" type="ORF">V6255_04230</name>
</gene>
<dbReference type="RefSeq" id="WP_341627012.1">
    <property type="nucleotide sequence ID" value="NZ_JBAKBA010000006.1"/>
</dbReference>
<dbReference type="Pfam" id="PF21948">
    <property type="entry name" value="LplA-B_cat"/>
    <property type="match status" value="1"/>
</dbReference>